<gene>
    <name evidence="1" type="ORF">SMN809_LOCUS61929</name>
</gene>
<reference evidence="1" key="1">
    <citation type="submission" date="2021-02" db="EMBL/GenBank/DDBJ databases">
        <authorList>
            <person name="Nowell W R."/>
        </authorList>
    </citation>
    <scope>NUCLEOTIDE SEQUENCE</scope>
</reference>
<dbReference type="EMBL" id="CAJOBI010252500">
    <property type="protein sequence ID" value="CAF5106986.1"/>
    <property type="molecule type" value="Genomic_DNA"/>
</dbReference>
<sequence length="25" mass="2833">MNVDTNEKILMIDLCTPIVDIKNEA</sequence>
<protein>
    <submittedName>
        <fullName evidence="1">Uncharacterized protein</fullName>
    </submittedName>
</protein>
<evidence type="ECO:0000313" key="1">
    <source>
        <dbReference type="EMBL" id="CAF5106986.1"/>
    </source>
</evidence>
<comment type="caution">
    <text evidence="1">The sequence shown here is derived from an EMBL/GenBank/DDBJ whole genome shotgun (WGS) entry which is preliminary data.</text>
</comment>
<name>A0A8S3F874_9BILA</name>
<feature type="non-terminal residue" evidence="1">
    <location>
        <position position="25"/>
    </location>
</feature>
<dbReference type="Proteomes" id="UP000676336">
    <property type="component" value="Unassembled WGS sequence"/>
</dbReference>
<proteinExistence type="predicted"/>
<organism evidence="1 2">
    <name type="scientific">Rotaria magnacalcarata</name>
    <dbReference type="NCBI Taxonomy" id="392030"/>
    <lineage>
        <taxon>Eukaryota</taxon>
        <taxon>Metazoa</taxon>
        <taxon>Spiralia</taxon>
        <taxon>Gnathifera</taxon>
        <taxon>Rotifera</taxon>
        <taxon>Eurotatoria</taxon>
        <taxon>Bdelloidea</taxon>
        <taxon>Philodinida</taxon>
        <taxon>Philodinidae</taxon>
        <taxon>Rotaria</taxon>
    </lineage>
</organism>
<evidence type="ECO:0000313" key="2">
    <source>
        <dbReference type="Proteomes" id="UP000676336"/>
    </source>
</evidence>
<accession>A0A8S3F874</accession>
<dbReference type="AlphaFoldDB" id="A0A8S3F874"/>